<dbReference type="GO" id="GO:0005886">
    <property type="term" value="C:plasma membrane"/>
    <property type="evidence" value="ECO:0007669"/>
    <property type="project" value="UniProtKB-SubCell"/>
</dbReference>
<proteinExistence type="predicted"/>
<keyword evidence="5 6" id="KW-0472">Membrane</keyword>
<keyword evidence="2" id="KW-1003">Cell membrane</keyword>
<organism evidence="8 9">
    <name type="scientific">Aquisphaera giovannonii</name>
    <dbReference type="NCBI Taxonomy" id="406548"/>
    <lineage>
        <taxon>Bacteria</taxon>
        <taxon>Pseudomonadati</taxon>
        <taxon>Planctomycetota</taxon>
        <taxon>Planctomycetia</taxon>
        <taxon>Isosphaerales</taxon>
        <taxon>Isosphaeraceae</taxon>
        <taxon>Aquisphaera</taxon>
    </lineage>
</organism>
<dbReference type="Gene3D" id="1.20.1250.20">
    <property type="entry name" value="MFS general substrate transporter like domains"/>
    <property type="match status" value="2"/>
</dbReference>
<dbReference type="PANTHER" id="PTHR11662">
    <property type="entry name" value="SOLUTE CARRIER FAMILY 17"/>
    <property type="match status" value="1"/>
</dbReference>
<dbReference type="SUPFAM" id="SSF103473">
    <property type="entry name" value="MFS general substrate transporter"/>
    <property type="match status" value="1"/>
</dbReference>
<evidence type="ECO:0000313" key="9">
    <source>
        <dbReference type="Proteomes" id="UP000324233"/>
    </source>
</evidence>
<feature type="transmembrane region" description="Helical" evidence="6">
    <location>
        <begin position="12"/>
        <end position="30"/>
    </location>
</feature>
<dbReference type="InterPro" id="IPR050382">
    <property type="entry name" value="MFS_Na/Anion_cotransporter"/>
</dbReference>
<keyword evidence="3 6" id="KW-0812">Transmembrane</keyword>
<feature type="transmembrane region" description="Helical" evidence="6">
    <location>
        <begin position="410"/>
        <end position="427"/>
    </location>
</feature>
<evidence type="ECO:0000256" key="5">
    <source>
        <dbReference type="ARBA" id="ARBA00023136"/>
    </source>
</evidence>
<feature type="transmembrane region" description="Helical" evidence="6">
    <location>
        <begin position="333"/>
        <end position="355"/>
    </location>
</feature>
<feature type="transmembrane region" description="Helical" evidence="6">
    <location>
        <begin position="275"/>
        <end position="295"/>
    </location>
</feature>
<dbReference type="PIRSF" id="PIRSF002808">
    <property type="entry name" value="Hexose_phosphate_transp"/>
    <property type="match status" value="1"/>
</dbReference>
<feature type="transmembrane region" description="Helical" evidence="6">
    <location>
        <begin position="87"/>
        <end position="108"/>
    </location>
</feature>
<gene>
    <name evidence="8" type="primary">sauU_1</name>
    <name evidence="8" type="ORF">OJF2_36920</name>
</gene>
<dbReference type="AlphaFoldDB" id="A0A5B9W4J2"/>
<dbReference type="CDD" id="cd17319">
    <property type="entry name" value="MFS_ExuT_GudP_like"/>
    <property type="match status" value="1"/>
</dbReference>
<feature type="transmembrane region" description="Helical" evidence="6">
    <location>
        <begin position="171"/>
        <end position="191"/>
    </location>
</feature>
<feature type="transmembrane region" description="Helical" evidence="6">
    <location>
        <begin position="237"/>
        <end position="254"/>
    </location>
</feature>
<evidence type="ECO:0000256" key="3">
    <source>
        <dbReference type="ARBA" id="ARBA00022692"/>
    </source>
</evidence>
<feature type="domain" description="Major facilitator superfamily (MFS) profile" evidence="7">
    <location>
        <begin position="17"/>
        <end position="432"/>
    </location>
</feature>
<protein>
    <submittedName>
        <fullName evidence="8">Putative sulfoacetate transporter SauU</fullName>
    </submittedName>
</protein>
<evidence type="ECO:0000259" key="7">
    <source>
        <dbReference type="PROSITE" id="PS50850"/>
    </source>
</evidence>
<feature type="transmembrane region" description="Helical" evidence="6">
    <location>
        <begin position="51"/>
        <end position="67"/>
    </location>
</feature>
<dbReference type="PROSITE" id="PS50850">
    <property type="entry name" value="MFS"/>
    <property type="match status" value="1"/>
</dbReference>
<evidence type="ECO:0000256" key="1">
    <source>
        <dbReference type="ARBA" id="ARBA00004651"/>
    </source>
</evidence>
<keyword evidence="4 6" id="KW-1133">Transmembrane helix</keyword>
<evidence type="ECO:0000313" key="8">
    <source>
        <dbReference type="EMBL" id="QEH35147.1"/>
    </source>
</evidence>
<dbReference type="InterPro" id="IPR011701">
    <property type="entry name" value="MFS"/>
</dbReference>
<feature type="transmembrane region" description="Helical" evidence="6">
    <location>
        <begin position="367"/>
        <end position="390"/>
    </location>
</feature>
<dbReference type="InterPro" id="IPR000849">
    <property type="entry name" value="Sugar_P_transporter"/>
</dbReference>
<dbReference type="PANTHER" id="PTHR11662:SF399">
    <property type="entry name" value="FI19708P1-RELATED"/>
    <property type="match status" value="1"/>
</dbReference>
<comment type="subcellular location">
    <subcellularLocation>
        <location evidence="1">Cell membrane</location>
        <topology evidence="1">Multi-pass membrane protein</topology>
    </subcellularLocation>
</comment>
<dbReference type="InterPro" id="IPR020846">
    <property type="entry name" value="MFS_dom"/>
</dbReference>
<dbReference type="KEGG" id="agv:OJF2_36920"/>
<dbReference type="InterPro" id="IPR036259">
    <property type="entry name" value="MFS_trans_sf"/>
</dbReference>
<dbReference type="RefSeq" id="WP_168221888.1">
    <property type="nucleotide sequence ID" value="NZ_CP042997.1"/>
</dbReference>
<evidence type="ECO:0000256" key="2">
    <source>
        <dbReference type="ARBA" id="ARBA00022475"/>
    </source>
</evidence>
<accession>A0A5B9W4J2</accession>
<reference evidence="8 9" key="1">
    <citation type="submission" date="2019-08" db="EMBL/GenBank/DDBJ databases">
        <title>Deep-cultivation of Planctomycetes and their phenomic and genomic characterization uncovers novel biology.</title>
        <authorList>
            <person name="Wiegand S."/>
            <person name="Jogler M."/>
            <person name="Boedeker C."/>
            <person name="Pinto D."/>
            <person name="Vollmers J."/>
            <person name="Rivas-Marin E."/>
            <person name="Kohn T."/>
            <person name="Peeters S.H."/>
            <person name="Heuer A."/>
            <person name="Rast P."/>
            <person name="Oberbeckmann S."/>
            <person name="Bunk B."/>
            <person name="Jeske O."/>
            <person name="Meyerdierks A."/>
            <person name="Storesund J.E."/>
            <person name="Kallscheuer N."/>
            <person name="Luecker S."/>
            <person name="Lage O.M."/>
            <person name="Pohl T."/>
            <person name="Merkel B.J."/>
            <person name="Hornburger P."/>
            <person name="Mueller R.-W."/>
            <person name="Bruemmer F."/>
            <person name="Labrenz M."/>
            <person name="Spormann A.M."/>
            <person name="Op den Camp H."/>
            <person name="Overmann J."/>
            <person name="Amann R."/>
            <person name="Jetten M.S.M."/>
            <person name="Mascher T."/>
            <person name="Medema M.H."/>
            <person name="Devos D.P."/>
            <person name="Kaster A.-K."/>
            <person name="Ovreas L."/>
            <person name="Rohde M."/>
            <person name="Galperin M.Y."/>
            <person name="Jogler C."/>
        </authorList>
    </citation>
    <scope>NUCLEOTIDE SEQUENCE [LARGE SCALE GENOMIC DNA]</scope>
    <source>
        <strain evidence="8 9">OJF2</strain>
    </source>
</reference>
<evidence type="ECO:0000256" key="4">
    <source>
        <dbReference type="ARBA" id="ARBA00022989"/>
    </source>
</evidence>
<dbReference type="Pfam" id="PF07690">
    <property type="entry name" value="MFS_1"/>
    <property type="match status" value="1"/>
</dbReference>
<dbReference type="Proteomes" id="UP000324233">
    <property type="component" value="Chromosome"/>
</dbReference>
<keyword evidence="9" id="KW-1185">Reference proteome</keyword>
<dbReference type="GO" id="GO:0022857">
    <property type="term" value="F:transmembrane transporter activity"/>
    <property type="evidence" value="ECO:0007669"/>
    <property type="project" value="InterPro"/>
</dbReference>
<name>A0A5B9W4J2_9BACT</name>
<dbReference type="EMBL" id="CP042997">
    <property type="protein sequence ID" value="QEH35147.1"/>
    <property type="molecule type" value="Genomic_DNA"/>
</dbReference>
<sequence>MGDPFSSERPTSVRLGVLGFLAAMTFVLYLDRLCIGQAAPLIQKELGISDTWMGVVFAAFSLSYVVFEVPTGRWGDRFGSRGVLTRIVIWWSCFTALTGAASGLAMLLTIRFLFGAGEAGALPNSARVLKEWFPESTRGRAQGIITTAMMAGGAVAPRISQWLINALGWRWTFASFGLLGLTWAALFYAWFRDDPAEHPAVNDAERRLIAEGRARPADAAVVHAPIPWRRTLGNPNIWLLGVAMLTMSGIYTMLGSWYPKYLQSARGVTADDSSWLSSMVLGAGAAGCLLGGWLTDTLVRVTGNRRWGRTAQATAGAGLTAACLFLSLRTDSVFLSSVLVAAACFGVQVQVPAWWASATQVSGRHVGALFGLMNTVGNIGGILSPPFLGFFADVMKARGYSGRDQWDPGLLVYAVVAILGLVLWSLIDPTRGVDEAEAGEAA</sequence>
<evidence type="ECO:0000256" key="6">
    <source>
        <dbReference type="SAM" id="Phobius"/>
    </source>
</evidence>